<accession>A0A2I0W6R4</accession>
<organism evidence="2 3">
    <name type="scientific">Dendrobium catenatum</name>
    <dbReference type="NCBI Taxonomy" id="906689"/>
    <lineage>
        <taxon>Eukaryota</taxon>
        <taxon>Viridiplantae</taxon>
        <taxon>Streptophyta</taxon>
        <taxon>Embryophyta</taxon>
        <taxon>Tracheophyta</taxon>
        <taxon>Spermatophyta</taxon>
        <taxon>Magnoliopsida</taxon>
        <taxon>Liliopsida</taxon>
        <taxon>Asparagales</taxon>
        <taxon>Orchidaceae</taxon>
        <taxon>Epidendroideae</taxon>
        <taxon>Malaxideae</taxon>
        <taxon>Dendrobiinae</taxon>
        <taxon>Dendrobium</taxon>
    </lineage>
</organism>
<reference evidence="2 3" key="1">
    <citation type="journal article" date="2016" name="Sci. Rep.">
        <title>The Dendrobium catenatum Lindl. genome sequence provides insights into polysaccharide synthase, floral development and adaptive evolution.</title>
        <authorList>
            <person name="Zhang G.Q."/>
            <person name="Xu Q."/>
            <person name="Bian C."/>
            <person name="Tsai W.C."/>
            <person name="Yeh C.M."/>
            <person name="Liu K.W."/>
            <person name="Yoshida K."/>
            <person name="Zhang L.S."/>
            <person name="Chang S.B."/>
            <person name="Chen F."/>
            <person name="Shi Y."/>
            <person name="Su Y.Y."/>
            <person name="Zhang Y.Q."/>
            <person name="Chen L.J."/>
            <person name="Yin Y."/>
            <person name="Lin M."/>
            <person name="Huang H."/>
            <person name="Deng H."/>
            <person name="Wang Z.W."/>
            <person name="Zhu S.L."/>
            <person name="Zhao X."/>
            <person name="Deng C."/>
            <person name="Niu S.C."/>
            <person name="Huang J."/>
            <person name="Wang M."/>
            <person name="Liu G.H."/>
            <person name="Yang H.J."/>
            <person name="Xiao X.J."/>
            <person name="Hsiao Y.Y."/>
            <person name="Wu W.L."/>
            <person name="Chen Y.Y."/>
            <person name="Mitsuda N."/>
            <person name="Ohme-Takagi M."/>
            <person name="Luo Y.B."/>
            <person name="Van de Peer Y."/>
            <person name="Liu Z.J."/>
        </authorList>
    </citation>
    <scope>NUCLEOTIDE SEQUENCE [LARGE SCALE GENOMIC DNA]</scope>
    <source>
        <tissue evidence="2">The whole plant</tissue>
    </source>
</reference>
<evidence type="ECO:0000256" key="1">
    <source>
        <dbReference type="SAM" id="MobiDB-lite"/>
    </source>
</evidence>
<feature type="region of interest" description="Disordered" evidence="1">
    <location>
        <begin position="35"/>
        <end position="58"/>
    </location>
</feature>
<dbReference type="EMBL" id="KZ502879">
    <property type="protein sequence ID" value="PKU71346.1"/>
    <property type="molecule type" value="Genomic_DNA"/>
</dbReference>
<reference evidence="2 3" key="2">
    <citation type="journal article" date="2017" name="Nature">
        <title>The Apostasia genome and the evolution of orchids.</title>
        <authorList>
            <person name="Zhang G.Q."/>
            <person name="Liu K.W."/>
            <person name="Li Z."/>
            <person name="Lohaus R."/>
            <person name="Hsiao Y.Y."/>
            <person name="Niu S.C."/>
            <person name="Wang J.Y."/>
            <person name="Lin Y.C."/>
            <person name="Xu Q."/>
            <person name="Chen L.J."/>
            <person name="Yoshida K."/>
            <person name="Fujiwara S."/>
            <person name="Wang Z.W."/>
            <person name="Zhang Y.Q."/>
            <person name="Mitsuda N."/>
            <person name="Wang M."/>
            <person name="Liu G.H."/>
            <person name="Pecoraro L."/>
            <person name="Huang H.X."/>
            <person name="Xiao X.J."/>
            <person name="Lin M."/>
            <person name="Wu X.Y."/>
            <person name="Wu W.L."/>
            <person name="Chen Y.Y."/>
            <person name="Chang S.B."/>
            <person name="Sakamoto S."/>
            <person name="Ohme-Takagi M."/>
            <person name="Yagi M."/>
            <person name="Zeng S.J."/>
            <person name="Shen C.Y."/>
            <person name="Yeh C.M."/>
            <person name="Luo Y.B."/>
            <person name="Tsai W.C."/>
            <person name="Van de Peer Y."/>
            <person name="Liu Z.J."/>
        </authorList>
    </citation>
    <scope>NUCLEOTIDE SEQUENCE [LARGE SCALE GENOMIC DNA]</scope>
    <source>
        <tissue evidence="2">The whole plant</tissue>
    </source>
</reference>
<name>A0A2I0W6R4_9ASPA</name>
<dbReference type="AlphaFoldDB" id="A0A2I0W6R4"/>
<protein>
    <submittedName>
        <fullName evidence="2">Uncharacterized protein</fullName>
    </submittedName>
</protein>
<keyword evidence="3" id="KW-1185">Reference proteome</keyword>
<evidence type="ECO:0000313" key="3">
    <source>
        <dbReference type="Proteomes" id="UP000233837"/>
    </source>
</evidence>
<proteinExistence type="predicted"/>
<sequence>MVVLWKFGTQVVVQREFGPQWWSSKGEGFKWWFGGATTSSGGPAEVRDSSGGLAKQRR</sequence>
<dbReference type="Proteomes" id="UP000233837">
    <property type="component" value="Unassembled WGS sequence"/>
</dbReference>
<evidence type="ECO:0000313" key="2">
    <source>
        <dbReference type="EMBL" id="PKU71346.1"/>
    </source>
</evidence>
<gene>
    <name evidence="2" type="ORF">MA16_Dca017747</name>
</gene>